<sequence length="507" mass="58524">MGFNIEFNNKNKDIVGKFFFTLSFIILIYMLVTPLDHLILHVDEYFTLTLINFDVSEMIRLTAADVHPPLYYLILKFAMTAFGYFGVSSHSIYAVRVVSIIPYAIIMVISYVKIRKDYGWLTAGLFMFSLGVMSQFFFYFLIARMYSWAILFMLIAFIYTKEIYTKGNFKYWAIVTIASVLCAYTHYFAAISAVCLFLILIYYVLTKNRSQIKNLCISIVAGVLLYSYWISTLFAQLNVIHHGFWVPRITVNSLIEDLGYYAYCNNIFFAVIAILILIAIIYMYKKQLKEKYTVDNFYLLTGLGVYVGTILIALIVSLTYKPVLLARYLIPAAAVLWLSISILINKIEDKKIMMYSFALVCLLLIVGTGYMISTNFTMYDEGMAKENLFNEITQDENASLILARPNGVIYFLDFSDRVDTYCIKYTYVFDKTMEKLHENFNFTDTSEKDIPGLVINNTDRHFYLVNIMTWGDLNLTTQINKTTLLSDQGIEISRLTVNESEIKKTIN</sequence>
<evidence type="ECO:0000313" key="2">
    <source>
        <dbReference type="EMBL" id="ALT68905.1"/>
    </source>
</evidence>
<proteinExistence type="predicted"/>
<dbReference type="OrthoDB" id="114973at2157"/>
<name>A0A0U3DRA5_9EURY</name>
<feature type="transmembrane region" description="Helical" evidence="1">
    <location>
        <begin position="260"/>
        <end position="284"/>
    </location>
</feature>
<feature type="transmembrane region" description="Helical" evidence="1">
    <location>
        <begin position="14"/>
        <end position="32"/>
    </location>
</feature>
<dbReference type="Proteomes" id="UP000067738">
    <property type="component" value="Chromosome"/>
</dbReference>
<feature type="transmembrane region" description="Helical" evidence="1">
    <location>
        <begin position="326"/>
        <end position="345"/>
    </location>
</feature>
<dbReference type="AlphaFoldDB" id="A0A0U3DRA5"/>
<dbReference type="RefSeq" id="WP_058739187.1">
    <property type="nucleotide sequence ID" value="NZ_CP011266.1"/>
</dbReference>
<feature type="transmembrane region" description="Helical" evidence="1">
    <location>
        <begin position="215"/>
        <end position="240"/>
    </location>
</feature>
<accession>A0A0U3DRA5</accession>
<dbReference type="PATRIC" id="fig|230361.4.peg.1157"/>
<keyword evidence="1" id="KW-0812">Transmembrane</keyword>
<feature type="transmembrane region" description="Helical" evidence="1">
    <location>
        <begin position="171"/>
        <end position="203"/>
    </location>
</feature>
<feature type="transmembrane region" description="Helical" evidence="1">
    <location>
        <begin position="94"/>
        <end position="112"/>
    </location>
</feature>
<gene>
    <name evidence="2" type="ORF">sm9_1121</name>
</gene>
<protein>
    <submittedName>
        <fullName evidence="2">Uncharacterized protein</fullName>
    </submittedName>
</protein>
<feature type="transmembrane region" description="Helical" evidence="1">
    <location>
        <begin position="296"/>
        <end position="320"/>
    </location>
</feature>
<keyword evidence="1" id="KW-1133">Transmembrane helix</keyword>
<keyword evidence="3" id="KW-1185">Reference proteome</keyword>
<reference evidence="2 3" key="1">
    <citation type="submission" date="2015-04" db="EMBL/GenBank/DDBJ databases">
        <title>The complete genome sequence of the rumen methanogen Methanobrevibacter millerae SM9.</title>
        <authorList>
            <person name="Leahy S.C."/>
            <person name="Kelly W.J."/>
            <person name="Pacheco D.M."/>
            <person name="Li D."/>
            <person name="Altermann E."/>
            <person name="Attwood G.T."/>
        </authorList>
    </citation>
    <scope>NUCLEOTIDE SEQUENCE [LARGE SCALE GENOMIC DNA]</scope>
    <source>
        <strain evidence="2 3">SM9</strain>
    </source>
</reference>
<evidence type="ECO:0000256" key="1">
    <source>
        <dbReference type="SAM" id="Phobius"/>
    </source>
</evidence>
<dbReference type="KEGG" id="mmil:sm9_1121"/>
<feature type="transmembrane region" description="Helical" evidence="1">
    <location>
        <begin position="118"/>
        <end position="141"/>
    </location>
</feature>
<evidence type="ECO:0000313" key="3">
    <source>
        <dbReference type="Proteomes" id="UP000067738"/>
    </source>
</evidence>
<keyword evidence="1" id="KW-0472">Membrane</keyword>
<feature type="transmembrane region" description="Helical" evidence="1">
    <location>
        <begin position="148"/>
        <end position="165"/>
    </location>
</feature>
<dbReference type="EMBL" id="CP011266">
    <property type="protein sequence ID" value="ALT68905.1"/>
    <property type="molecule type" value="Genomic_DNA"/>
</dbReference>
<organism evidence="2 3">
    <name type="scientific">Methanobrevibacter millerae</name>
    <dbReference type="NCBI Taxonomy" id="230361"/>
    <lineage>
        <taxon>Archaea</taxon>
        <taxon>Methanobacteriati</taxon>
        <taxon>Methanobacteriota</taxon>
        <taxon>Methanomada group</taxon>
        <taxon>Methanobacteria</taxon>
        <taxon>Methanobacteriales</taxon>
        <taxon>Methanobacteriaceae</taxon>
        <taxon>Methanobrevibacter</taxon>
    </lineage>
</organism>
<dbReference type="GeneID" id="26736085"/>
<feature type="transmembrane region" description="Helical" evidence="1">
    <location>
        <begin position="352"/>
        <end position="372"/>
    </location>
</feature>
<feature type="transmembrane region" description="Helical" evidence="1">
    <location>
        <begin position="70"/>
        <end position="87"/>
    </location>
</feature>